<reference evidence="3" key="2">
    <citation type="submission" date="2025-09" db="UniProtKB">
        <authorList>
            <consortium name="Ensembl"/>
        </authorList>
    </citation>
    <scope>IDENTIFICATION</scope>
</reference>
<dbReference type="PROSITE" id="PS00135">
    <property type="entry name" value="TRYPSIN_SER"/>
    <property type="match status" value="1"/>
</dbReference>
<proteinExistence type="predicted"/>
<name>A0A669QPY7_PHACC</name>
<evidence type="ECO:0000313" key="4">
    <source>
        <dbReference type="Proteomes" id="UP000472261"/>
    </source>
</evidence>
<dbReference type="InterPro" id="IPR009003">
    <property type="entry name" value="Peptidase_S1_PA"/>
</dbReference>
<dbReference type="PANTHER" id="PTHR24271">
    <property type="entry name" value="KALLIKREIN-RELATED"/>
    <property type="match status" value="1"/>
</dbReference>
<dbReference type="Ensembl" id="ENSPCLT00000028064.1">
    <property type="protein sequence ID" value="ENSPCLP00000020338.1"/>
    <property type="gene ID" value="ENSPCLG00000017738.1"/>
</dbReference>
<keyword evidence="4" id="KW-1185">Reference proteome</keyword>
<dbReference type="GO" id="GO:0006508">
    <property type="term" value="P:proteolysis"/>
    <property type="evidence" value="ECO:0007669"/>
    <property type="project" value="InterPro"/>
</dbReference>
<feature type="domain" description="Peptidase S1" evidence="2">
    <location>
        <begin position="1"/>
        <end position="102"/>
    </location>
</feature>
<reference evidence="3" key="1">
    <citation type="submission" date="2025-08" db="UniProtKB">
        <authorList>
            <consortium name="Ensembl"/>
        </authorList>
    </citation>
    <scope>IDENTIFICATION</scope>
</reference>
<dbReference type="PROSITE" id="PS50240">
    <property type="entry name" value="TRYPSIN_DOM"/>
    <property type="match status" value="1"/>
</dbReference>
<dbReference type="GO" id="GO:0004252">
    <property type="term" value="F:serine-type endopeptidase activity"/>
    <property type="evidence" value="ECO:0007669"/>
    <property type="project" value="InterPro"/>
</dbReference>
<dbReference type="PANTHER" id="PTHR24271:SF48">
    <property type="entry name" value="KALLIKREIN-14"/>
    <property type="match status" value="1"/>
</dbReference>
<dbReference type="SUPFAM" id="SSF50494">
    <property type="entry name" value="Trypsin-like serine proteases"/>
    <property type="match status" value="1"/>
</dbReference>
<dbReference type="InterPro" id="IPR043504">
    <property type="entry name" value="Peptidase_S1_PA_chymotrypsin"/>
</dbReference>
<organism evidence="3 4">
    <name type="scientific">Phasianus colchicus</name>
    <name type="common">Common pheasant</name>
    <dbReference type="NCBI Taxonomy" id="9054"/>
    <lineage>
        <taxon>Eukaryota</taxon>
        <taxon>Metazoa</taxon>
        <taxon>Chordata</taxon>
        <taxon>Craniata</taxon>
        <taxon>Vertebrata</taxon>
        <taxon>Euteleostomi</taxon>
        <taxon>Archelosauria</taxon>
        <taxon>Archosauria</taxon>
        <taxon>Dinosauria</taxon>
        <taxon>Saurischia</taxon>
        <taxon>Theropoda</taxon>
        <taxon>Coelurosauria</taxon>
        <taxon>Aves</taxon>
        <taxon>Neognathae</taxon>
        <taxon>Galloanserae</taxon>
        <taxon>Galliformes</taxon>
        <taxon>Phasianidae</taxon>
        <taxon>Phasianinae</taxon>
        <taxon>Phasianus</taxon>
    </lineage>
</organism>
<keyword evidence="1" id="KW-1015">Disulfide bond</keyword>
<dbReference type="OMA" id="TICRSAY"/>
<dbReference type="AlphaFoldDB" id="A0A669QPY7"/>
<dbReference type="Pfam" id="PF00089">
    <property type="entry name" value="Trypsin"/>
    <property type="match status" value="1"/>
</dbReference>
<evidence type="ECO:0000256" key="1">
    <source>
        <dbReference type="ARBA" id="ARBA00023157"/>
    </source>
</evidence>
<accession>A0A669QPY7</accession>
<dbReference type="InterPro" id="IPR033116">
    <property type="entry name" value="TRYPSIN_SER"/>
</dbReference>
<dbReference type="Proteomes" id="UP000472261">
    <property type="component" value="Unplaced"/>
</dbReference>
<protein>
    <recommendedName>
        <fullName evidence="2">Peptidase S1 domain-containing protein</fullName>
    </recommendedName>
</protein>
<dbReference type="GO" id="GO:0030141">
    <property type="term" value="C:secretory granule"/>
    <property type="evidence" value="ECO:0007669"/>
    <property type="project" value="TreeGrafter"/>
</dbReference>
<dbReference type="InterPro" id="IPR001254">
    <property type="entry name" value="Trypsin_dom"/>
</dbReference>
<evidence type="ECO:0000259" key="2">
    <source>
        <dbReference type="PROSITE" id="PS50240"/>
    </source>
</evidence>
<dbReference type="Gene3D" id="2.40.10.10">
    <property type="entry name" value="Trypsin-like serine proteases"/>
    <property type="match status" value="1"/>
</dbReference>
<sequence length="114" mass="11986">MGYYGVLWGTSYPEVPHCLNVTLLSDAECRAAHGDDVTDGALCAGGVKGEDSCQGDSGSPLLCAGAVQGVVWWGPNPCGQEGKPGVYGDVFRYRDWILQTMRGASEPHSPNTAP</sequence>
<evidence type="ECO:0000313" key="3">
    <source>
        <dbReference type="Ensembl" id="ENSPCLP00000020338.1"/>
    </source>
</evidence>